<dbReference type="PROSITE" id="PS51775">
    <property type="entry name" value="GTD_BINDING"/>
    <property type="match status" value="1"/>
</dbReference>
<keyword evidence="4" id="KW-0472">Membrane</keyword>
<reference evidence="8" key="1">
    <citation type="journal article" date="2020" name="Plant Biotechnol. J.">
        <title>The pomegranate (Punica granatum L.) draft genome dissects genetic divergence between soft- and hard-seeded cultivars.</title>
        <authorList>
            <person name="Luo X."/>
            <person name="Li H."/>
            <person name="Wu Z."/>
            <person name="Yao W."/>
            <person name="Zhao P."/>
            <person name="Cao D."/>
            <person name="Yu H."/>
            <person name="Li K."/>
            <person name="Poudel K."/>
            <person name="Zhao D."/>
            <person name="Zhang F."/>
            <person name="Xia X."/>
            <person name="Chen L."/>
            <person name="Wang Q."/>
            <person name="Jing D."/>
            <person name="Cao S."/>
        </authorList>
    </citation>
    <scope>NUCLEOTIDE SEQUENCE [LARGE SCALE GENOMIC DNA]</scope>
</reference>
<evidence type="ECO:0000256" key="5">
    <source>
        <dbReference type="SAM" id="Coils"/>
    </source>
</evidence>
<sequence>MACKAIQMWTFPGLVGAFLDLATVYSLLCASTAAYIASKFLSLFGLSLPCPCNGVFGHVNNNSQCVQKVLVDCPLQKISSLNVSVRSKAPFVSLLVSCQNCEVDSHLGKKSVHGSLEDEDSCNSCSEKRLEHSPPINKYDMHFGISDLCTAEERNVAESQKRRLGIRRRRRGSVQYRRLCSSSAHDSIVLDSQYFSVPPSTINSDDETTKESCNDMQHECVCDAVIGHMEAPDDKEKSKDITLQENNMIGFGSNQSIDEFRDTSEEVSAAEEFSCDRSLEIGSSRSYKNEKDIIRVLERALREEQLGHANLCLELEKERNAAATAADEAMAMILRLQEEKASIEMEARQFQRITEEKSAFDAEEMNIMMEILVRREKEKYFMEKEVEAYRQLIFANEQLDSELQDTAATQGQGTCSILSSTEKPEMMLRRISKAFDQEELGLRDAETPVMCDITAINCQKSPSNFGEFQVLSADEHDIQNKDMKGLGDEQEESQNTFSGEDVGSNSKQLLGIPRSSSHISNNIDTENDRKGLDICRSCSDIFLGFKANCCAQPKLPSDLRRKSMSAFDYERMKIDSEVGWLRERLKFVQKGRERLNLSAASPEGGNSQLQLLEDIAVQLRKIRQLRDPGKAKRQASLPPLSSKDVLKKRHWRSPSSEEHRSS</sequence>
<evidence type="ECO:0000313" key="10">
    <source>
        <dbReference type="RefSeq" id="XP_031381123.1"/>
    </source>
</evidence>
<evidence type="ECO:0000256" key="1">
    <source>
        <dbReference type="ARBA" id="ARBA00004370"/>
    </source>
</evidence>
<reference evidence="9 10" key="2">
    <citation type="submission" date="2025-04" db="UniProtKB">
        <authorList>
            <consortium name="RefSeq"/>
        </authorList>
    </citation>
    <scope>IDENTIFICATION</scope>
    <source>
        <tissue evidence="9 10">Leaf</tissue>
    </source>
</reference>
<evidence type="ECO:0000256" key="4">
    <source>
        <dbReference type="ARBA" id="ARBA00023136"/>
    </source>
</evidence>
<evidence type="ECO:0000256" key="3">
    <source>
        <dbReference type="ARBA" id="ARBA00022989"/>
    </source>
</evidence>
<dbReference type="OrthoDB" id="1933744at2759"/>
<feature type="region of interest" description="Disordered" evidence="6">
    <location>
        <begin position="626"/>
        <end position="662"/>
    </location>
</feature>
<dbReference type="AlphaFoldDB" id="A0A6P8CBA8"/>
<dbReference type="RefSeq" id="XP_031381124.1">
    <property type="nucleotide sequence ID" value="XM_031525264.1"/>
</dbReference>
<gene>
    <name evidence="9 10 11" type="primary">LOC116195875</name>
</gene>
<dbReference type="InterPro" id="IPR007656">
    <property type="entry name" value="GTD-bd"/>
</dbReference>
<dbReference type="GO" id="GO:0080115">
    <property type="term" value="F:myosin XI tail binding"/>
    <property type="evidence" value="ECO:0007669"/>
    <property type="project" value="UniProtKB-ARBA"/>
</dbReference>
<dbReference type="PANTHER" id="PTHR31422">
    <property type="entry name" value="BNAANNG28530D PROTEIN"/>
    <property type="match status" value="1"/>
</dbReference>
<proteinExistence type="predicted"/>
<dbReference type="Pfam" id="PF04576">
    <property type="entry name" value="Zein-binding"/>
    <property type="match status" value="1"/>
</dbReference>
<name>A0A6P8CBA8_PUNGR</name>
<dbReference type="PANTHER" id="PTHR31422:SF3">
    <property type="entry name" value="GTD-BINDING DOMAIN-CONTAINING PROTEIN"/>
    <property type="match status" value="1"/>
</dbReference>
<accession>A0A6P8CBA8</accession>
<keyword evidence="5" id="KW-0175">Coiled coil</keyword>
<keyword evidence="8" id="KW-1185">Reference proteome</keyword>
<protein>
    <submittedName>
        <fullName evidence="9 10">Probable myosin-binding protein 5 isoform X1</fullName>
    </submittedName>
</protein>
<comment type="subcellular location">
    <subcellularLocation>
        <location evidence="1">Membrane</location>
    </subcellularLocation>
</comment>
<dbReference type="GeneID" id="116195875"/>
<dbReference type="RefSeq" id="XP_031381123.1">
    <property type="nucleotide sequence ID" value="XM_031525263.1"/>
</dbReference>
<feature type="region of interest" description="Disordered" evidence="6">
    <location>
        <begin position="487"/>
        <end position="523"/>
    </location>
</feature>
<dbReference type="GO" id="GO:0016020">
    <property type="term" value="C:membrane"/>
    <property type="evidence" value="ECO:0007669"/>
    <property type="project" value="UniProtKB-SubCell"/>
</dbReference>
<keyword evidence="3" id="KW-1133">Transmembrane helix</keyword>
<feature type="compositionally biased region" description="Polar residues" evidence="6">
    <location>
        <begin position="493"/>
        <end position="523"/>
    </location>
</feature>
<feature type="coiled-coil region" evidence="5">
    <location>
        <begin position="326"/>
        <end position="356"/>
    </location>
</feature>
<dbReference type="RefSeq" id="XP_031381122.1">
    <property type="nucleotide sequence ID" value="XM_031525262.1"/>
</dbReference>
<evidence type="ECO:0000259" key="7">
    <source>
        <dbReference type="PROSITE" id="PS51775"/>
    </source>
</evidence>
<organism evidence="8 9">
    <name type="scientific">Punica granatum</name>
    <name type="common">Pomegranate</name>
    <dbReference type="NCBI Taxonomy" id="22663"/>
    <lineage>
        <taxon>Eukaryota</taxon>
        <taxon>Viridiplantae</taxon>
        <taxon>Streptophyta</taxon>
        <taxon>Embryophyta</taxon>
        <taxon>Tracheophyta</taxon>
        <taxon>Spermatophyta</taxon>
        <taxon>Magnoliopsida</taxon>
        <taxon>eudicotyledons</taxon>
        <taxon>Gunneridae</taxon>
        <taxon>Pentapetalae</taxon>
        <taxon>rosids</taxon>
        <taxon>malvids</taxon>
        <taxon>Myrtales</taxon>
        <taxon>Lythraceae</taxon>
        <taxon>Punica</taxon>
    </lineage>
</organism>
<dbReference type="Proteomes" id="UP000515151">
    <property type="component" value="Chromosome 2"/>
</dbReference>
<evidence type="ECO:0000313" key="9">
    <source>
        <dbReference type="RefSeq" id="XP_031381122.1"/>
    </source>
</evidence>
<evidence type="ECO:0000256" key="2">
    <source>
        <dbReference type="ARBA" id="ARBA00022692"/>
    </source>
</evidence>
<evidence type="ECO:0000313" key="8">
    <source>
        <dbReference type="Proteomes" id="UP000515151"/>
    </source>
</evidence>
<feature type="domain" description="GTD-binding" evidence="7">
    <location>
        <begin position="292"/>
        <end position="390"/>
    </location>
</feature>
<evidence type="ECO:0000256" key="6">
    <source>
        <dbReference type="SAM" id="MobiDB-lite"/>
    </source>
</evidence>
<evidence type="ECO:0000313" key="11">
    <source>
        <dbReference type="RefSeq" id="XP_031381124.1"/>
    </source>
</evidence>
<keyword evidence="2" id="KW-0812">Transmembrane</keyword>